<dbReference type="InterPro" id="IPR011545">
    <property type="entry name" value="DEAD/DEAH_box_helicase_dom"/>
</dbReference>
<evidence type="ECO:0000256" key="3">
    <source>
        <dbReference type="SAM" id="MobiDB-lite"/>
    </source>
</evidence>
<keyword evidence="7" id="KW-1185">Reference proteome</keyword>
<dbReference type="Pfam" id="PF00270">
    <property type="entry name" value="DEAD"/>
    <property type="match status" value="1"/>
</dbReference>
<name>A0ABU5AWC9_9HYPH</name>
<feature type="compositionally biased region" description="Basic and acidic residues" evidence="3">
    <location>
        <begin position="1295"/>
        <end position="1312"/>
    </location>
</feature>
<dbReference type="Proteomes" id="UP001276564">
    <property type="component" value="Unassembled WGS sequence"/>
</dbReference>
<evidence type="ECO:0000259" key="4">
    <source>
        <dbReference type="PROSITE" id="PS51192"/>
    </source>
</evidence>
<proteinExistence type="predicted"/>
<evidence type="ECO:0000256" key="2">
    <source>
        <dbReference type="ARBA" id="ARBA00022840"/>
    </source>
</evidence>
<dbReference type="EMBL" id="JAVIIP010000023">
    <property type="protein sequence ID" value="MDX8541538.1"/>
    <property type="molecule type" value="Genomic_DNA"/>
</dbReference>
<dbReference type="GO" id="GO:0004386">
    <property type="term" value="F:helicase activity"/>
    <property type="evidence" value="ECO:0007669"/>
    <property type="project" value="UniProtKB-KW"/>
</dbReference>
<dbReference type="Gene3D" id="3.40.50.300">
    <property type="entry name" value="P-loop containing nucleotide triphosphate hydrolases"/>
    <property type="match status" value="2"/>
</dbReference>
<dbReference type="InterPro" id="IPR001650">
    <property type="entry name" value="Helicase_C-like"/>
</dbReference>
<dbReference type="PANTHER" id="PTHR47957:SF3">
    <property type="entry name" value="ATP-DEPENDENT HELICASE HRQ1"/>
    <property type="match status" value="1"/>
</dbReference>
<keyword evidence="2" id="KW-0067">ATP-binding</keyword>
<reference evidence="6 7" key="1">
    <citation type="submission" date="2023-08" db="EMBL/GenBank/DDBJ databases">
        <title>Implementing the SeqCode for naming new Mesorhizobium species isolated from Vachellia karroo root nodules.</title>
        <authorList>
            <person name="Van Lill M."/>
        </authorList>
    </citation>
    <scope>NUCLEOTIDE SEQUENCE [LARGE SCALE GENOMIC DNA]</scope>
    <source>
        <strain evidence="6 7">VK4B</strain>
    </source>
</reference>
<sequence>MIELERLLTRLPIEAGDAVVGMARPRSTDLARHLRERLGAAAGDKGFFLSEPYLEGAFPWLPIQQGWDGIDPSILHPKTVETLRRVSPYPPYAHQVEAWSKLCTDDPVSVIVSSGTGSGKTECFLTPILDRLIKGSDGGRRRQTGVRALMLYPLNALISSQEERLARWFAPFGGALRYCLYNGETPEETRSARARSEPWKVFDRKTLRHDPPPVLVTNITMLEYMLIRQKDEPILTRSEETLDYIVLDEAHSYIGAQAAELSLLLRRVALAFGREPSRIRYVATSATIGSGDGSELRRFLRDLSGAPEENVHVVYGQRAPLPKPPELTDEPLDLPGLRTMPSHEVNARLSRSRPLRELRQRLRDGDTLAWSGWKHEAARIAGPSADPAELLVRAAEAKDPYAPKLLADHGGDSILPARVHLFQRTLTGLWACVNSVCPSRPAPNSNDWPFGAIYLERQEHCSGCGSLVLEWAFCSSCGEGALKAEVVDEGARIAAWDEPDRDDGFDQTLDRDETYGAEEEEDGEGKSTLESLADHRYLRPWTNKPSAKLTFDRHTGAIADGPKEQWLTFEAHPVVSHCPCCGFPPTPAPDDKGALRGFAAGAPFLMSQVVPSVIGCLTPNTSGNEPLPFDGRQLITFTDARQGTARHAANIQVASERSYIRSFLYHFAQERPLPDQERLGGLQDRIERLRASGDSVLMSMIPELEAQLRAASGMAEPKSWKSLVERLADQETVAGFLKDVWQPREESFGEAKRLAEFLLYREIMRRPVKANSAETLGLVQLLMPQDVGATSLPPAASKLGLSSGDWRDILRLLLTHFVRTNVILDFPARQWMRWIDRRQSQISVQRRRDRNAPSSKFVRFWPGPYGKIPTRVVRLVTQGLALDIRDRAVQDEIEELFDAAWTGFLRYMTPTSDGGYRFRLTDLYVAPLENAFWCPITRRIVDTTFRGLSPYDQNGIHPKATSVQLPRLPFVWAMNTLGEKVPTSAMDDWLNRDPKVEELRKVGAWGDQQDRAARFSHWIRAAEHSAQQPSFLLREYEAEFKKGRINVMACSTTMEMGVDIGSIEAVLNTNAPPAIANYRQRVGRAGRARQPIALALTLCKDQPLDRLAFANPAEFLAKTVPAPQVSLESPTIARRHAHAYLLAKFLKAKAAELHRLTNSRFFGLGIDESMATGLGLPSDQFLAWLDAVAGERDILVALETILNGTPVKVATELFEHARELMERIKADLQSEWEALKDETAGTDNDLTAADKARQLQRRRLEQNYLLGELAGRGYLPSYGFPTDVVPFITLTAEERQRQEEAKEDKNEDEQRFKARGWPSRQRDVAIYEYAPGRGIVIDGVVRESAGVTLNWKRPADQDDVREVQSMRQVSWCRSCGTLVSTPAAVETLVCPECGASNFRTVRYMAPAGFAVDVRFKIHDDTRDLGASSPEDPWVSARTSAWRALPDPRLGRVRVGADGKVFWFNRGPHHHGYEICLHCGRAAAEIDPAGTGTLVGHRPLRGGPMAVDGETCTGSVASDAPFAIARHLSLGQEIRTDVSEVQLYECASREAALAIALALREAVARDLGVDTDEMGFAAPEAVHPMLGRSRSAVVFDRASGGAGFSARIARDPVEFLKRARDLLDCTKAGRCRDRDAVHACARCVLSSDSQHIVDETDRKTAHEILSRVVERLHLPPEAQLFGPRTSYEPAPLSEAITEELQRATEARIVVPLRGAPTGWELDSWPMTHVLERWGARARPATVVVDAGTLRAADAVTRRQFVLWAQRAWVNVRDVGTDGLPDWLVAVVTPTGTTAWASAAGSAKEVGEGWAAASEAPVVRGLVPSVSEGAEVDLESLLVTAQREALVEIGSELDGSAAGFGARLKSALTSHSPDLAQVLEGRLLSLKYSDRYLFSPLAVRLVTELMGGFGARDADVTITTLNARTTGQARDSRLIQSDWSDLGDRATLLRQMLAEVAPRSMVDLMHRMGHRRRLDFVTDRGSGTVFFDQGVGSWKAVGRIPFDHLADLTRQLRALKAPFDIKNDIEGTYLAVRLDN</sequence>
<gene>
    <name evidence="6" type="ORF">RFM23_28335</name>
</gene>
<evidence type="ECO:0000256" key="1">
    <source>
        <dbReference type="ARBA" id="ARBA00022741"/>
    </source>
</evidence>
<feature type="domain" description="Helicase C-terminal" evidence="5">
    <location>
        <begin position="973"/>
        <end position="1131"/>
    </location>
</feature>
<accession>A0ABU5AWC9</accession>
<keyword evidence="1" id="KW-0547">Nucleotide-binding</keyword>
<evidence type="ECO:0000313" key="6">
    <source>
        <dbReference type="EMBL" id="MDX8541538.1"/>
    </source>
</evidence>
<dbReference type="InterPro" id="IPR018973">
    <property type="entry name" value="MZB"/>
</dbReference>
<evidence type="ECO:0000259" key="5">
    <source>
        <dbReference type="PROSITE" id="PS51194"/>
    </source>
</evidence>
<dbReference type="PANTHER" id="PTHR47957">
    <property type="entry name" value="ATP-DEPENDENT HELICASE HRQ1"/>
    <property type="match status" value="1"/>
</dbReference>
<keyword evidence="6" id="KW-0347">Helicase</keyword>
<dbReference type="Pfam" id="PF09369">
    <property type="entry name" value="MZB"/>
    <property type="match status" value="1"/>
</dbReference>
<protein>
    <submittedName>
        <fullName evidence="6">DEAD/DEAH box helicase</fullName>
    </submittedName>
</protein>
<dbReference type="SMART" id="SM00487">
    <property type="entry name" value="DEXDc"/>
    <property type="match status" value="1"/>
</dbReference>
<dbReference type="Pfam" id="PF00271">
    <property type="entry name" value="Helicase_C"/>
    <property type="match status" value="1"/>
</dbReference>
<dbReference type="SUPFAM" id="SSF52540">
    <property type="entry name" value="P-loop containing nucleoside triphosphate hydrolases"/>
    <property type="match status" value="2"/>
</dbReference>
<dbReference type="PROSITE" id="PS51194">
    <property type="entry name" value="HELICASE_CTER"/>
    <property type="match status" value="1"/>
</dbReference>
<dbReference type="InterPro" id="IPR014001">
    <property type="entry name" value="Helicase_ATP-bd"/>
</dbReference>
<evidence type="ECO:0000313" key="7">
    <source>
        <dbReference type="Proteomes" id="UP001276564"/>
    </source>
</evidence>
<dbReference type="RefSeq" id="WP_320321940.1">
    <property type="nucleotide sequence ID" value="NZ_JAVIIP010000023.1"/>
</dbReference>
<comment type="caution">
    <text evidence="6">The sequence shown here is derived from an EMBL/GenBank/DDBJ whole genome shotgun (WGS) entry which is preliminary data.</text>
</comment>
<dbReference type="InterPro" id="IPR027417">
    <property type="entry name" value="P-loop_NTPase"/>
</dbReference>
<dbReference type="SMART" id="SM00490">
    <property type="entry name" value="HELICc"/>
    <property type="match status" value="1"/>
</dbReference>
<feature type="region of interest" description="Disordered" evidence="3">
    <location>
        <begin position="1295"/>
        <end position="1314"/>
    </location>
</feature>
<feature type="domain" description="Helicase ATP-binding" evidence="4">
    <location>
        <begin position="101"/>
        <end position="306"/>
    </location>
</feature>
<keyword evidence="6" id="KW-0378">Hydrolase</keyword>
<organism evidence="6 7">
    <name type="scientific">Mesorhizobium abyssinicae</name>
    <dbReference type="NCBI Taxonomy" id="1209958"/>
    <lineage>
        <taxon>Bacteria</taxon>
        <taxon>Pseudomonadati</taxon>
        <taxon>Pseudomonadota</taxon>
        <taxon>Alphaproteobacteria</taxon>
        <taxon>Hyphomicrobiales</taxon>
        <taxon>Phyllobacteriaceae</taxon>
        <taxon>Mesorhizobium</taxon>
    </lineage>
</organism>
<dbReference type="PROSITE" id="PS51192">
    <property type="entry name" value="HELICASE_ATP_BIND_1"/>
    <property type="match status" value="1"/>
</dbReference>